<dbReference type="Proteomes" id="UP000752013">
    <property type="component" value="Unassembled WGS sequence"/>
</dbReference>
<sequence length="311" mass="34845">MANCSKLVQLQLIVITMLSIIVGCTPKVKLPAPTTPIQTSPNPNEVKGTLVENEIKGNITDNTIKETPIKEAEVVTTHKHREIVPVNHPNQSEYILPHAKSPASDSRYEQYIIRWDNVEGVTIDESINEEENGNGNVWLVAVQAVRPGENVVINPKSTGAGTATILFNWFNGEVHPYVDPDQKTGIMKNQAIPLIAPLVSEIYDFNPRDYIVSYELNFHNSMSILLDYHAAINNDTNMNGAGSLYRASTWSGSSENFVAGDTVELVFLLYRTVEDYQWYERSLADNIKDPLENTTVDHFIELQRIPIKLLN</sequence>
<evidence type="ECO:0000313" key="1">
    <source>
        <dbReference type="EMBL" id="NIZ46614.1"/>
    </source>
</evidence>
<proteinExistence type="predicted"/>
<dbReference type="PROSITE" id="PS51257">
    <property type="entry name" value="PROKAR_LIPOPROTEIN"/>
    <property type="match status" value="1"/>
</dbReference>
<dbReference type="RefSeq" id="WP_167703068.1">
    <property type="nucleotide sequence ID" value="NZ_CP118168.1"/>
</dbReference>
<keyword evidence="2" id="KW-1185">Reference proteome</keyword>
<dbReference type="AlphaFoldDB" id="A0A968GCA3"/>
<organism evidence="1 2">
    <name type="scientific">Entomospira nematocerorum</name>
    <dbReference type="NCBI Taxonomy" id="2719987"/>
    <lineage>
        <taxon>Bacteria</taxon>
        <taxon>Pseudomonadati</taxon>
        <taxon>Spirochaetota</taxon>
        <taxon>Spirochaetia</taxon>
        <taxon>Spirochaetales</taxon>
        <taxon>Spirochaetaceae</taxon>
        <taxon>Entomospira</taxon>
    </lineage>
</organism>
<protein>
    <submittedName>
        <fullName evidence="1">Uncharacterized protein</fullName>
    </submittedName>
</protein>
<comment type="caution">
    <text evidence="1">The sequence shown here is derived from an EMBL/GenBank/DDBJ whole genome shotgun (WGS) entry which is preliminary data.</text>
</comment>
<dbReference type="EMBL" id="JAATLK010000001">
    <property type="protein sequence ID" value="NIZ46614.1"/>
    <property type="molecule type" value="Genomic_DNA"/>
</dbReference>
<name>A0A968GCA3_9SPIO</name>
<reference evidence="1" key="1">
    <citation type="submission" date="2020-03" db="EMBL/GenBank/DDBJ databases">
        <title>Spirochaetal bacteria isolated from arthropods constitute a novel genus Entomospira genus novum within the order Spirochaetales.</title>
        <authorList>
            <person name="Grana-Miraglia L."/>
            <person name="Sikutova S."/>
            <person name="Fingerle V."/>
            <person name="Sing A."/>
            <person name="Castillo-Ramirez S."/>
            <person name="Margos G."/>
            <person name="Rudolf I."/>
        </authorList>
    </citation>
    <scope>NUCLEOTIDE SEQUENCE</scope>
    <source>
        <strain evidence="1">BR208</strain>
    </source>
</reference>
<evidence type="ECO:0000313" key="2">
    <source>
        <dbReference type="Proteomes" id="UP000752013"/>
    </source>
</evidence>
<accession>A0A968GCA3</accession>
<gene>
    <name evidence="1" type="ORF">HCT46_01560</name>
</gene>